<gene>
    <name evidence="2" type="ORF">JKL49_06220</name>
</gene>
<evidence type="ECO:0008006" key="3">
    <source>
        <dbReference type="Google" id="ProtNLM"/>
    </source>
</evidence>
<sequence length="217" mass="23326">MRWLLSLVAVLSVGLASCASRQTMIELQRPPLKSGLAFAVPPGHPFYQTVTIDYVTGMSQHSFLFAEANQRQFRPKLARMLEDSGMLAPTPIAARYGLQVAFVDLNGSSIGGAFESRSRAIYRIVERRSGRVAFQTTVDAGFSARFVGLNERDAVALVRPIFQGDPSTSSTSPTISPAAISRVATPNGRPWPVKATWRSAATAPAAASCAVSRPTSR</sequence>
<feature type="signal peptide" evidence="1">
    <location>
        <begin position="1"/>
        <end position="21"/>
    </location>
</feature>
<feature type="chain" id="PRO_5037791329" description="DUF4410 domain-containing protein" evidence="1">
    <location>
        <begin position="22"/>
        <end position="217"/>
    </location>
</feature>
<accession>A0A974S9G9</accession>
<evidence type="ECO:0000313" key="2">
    <source>
        <dbReference type="EMBL" id="QQZ50866.1"/>
    </source>
</evidence>
<dbReference type="PROSITE" id="PS51257">
    <property type="entry name" value="PROKAR_LIPOPROTEIN"/>
    <property type="match status" value="1"/>
</dbReference>
<dbReference type="AlphaFoldDB" id="A0A974S9G9"/>
<reference evidence="2" key="1">
    <citation type="submission" date="2021-01" db="EMBL/GenBank/DDBJ databases">
        <title>Genome sequence of Phenylobacterium sp. 20VBR1 isolated from a valley glaceir, Ny-Alesund, Svalbard.</title>
        <authorList>
            <person name="Thomas F.A."/>
            <person name="Krishnan K.P."/>
            <person name="Sinha R.K."/>
        </authorList>
    </citation>
    <scope>NUCLEOTIDE SEQUENCE</scope>
    <source>
        <strain evidence="2">20VBR1</strain>
    </source>
</reference>
<keyword evidence="1" id="KW-0732">Signal</keyword>
<evidence type="ECO:0000256" key="1">
    <source>
        <dbReference type="SAM" id="SignalP"/>
    </source>
</evidence>
<organism evidence="2">
    <name type="scientific">Phenylobacterium glaciei</name>
    <dbReference type="NCBI Taxonomy" id="2803784"/>
    <lineage>
        <taxon>Bacteria</taxon>
        <taxon>Pseudomonadati</taxon>
        <taxon>Pseudomonadota</taxon>
        <taxon>Alphaproteobacteria</taxon>
        <taxon>Caulobacterales</taxon>
        <taxon>Caulobacteraceae</taxon>
        <taxon>Phenylobacterium</taxon>
    </lineage>
</organism>
<dbReference type="EMBL" id="CP068570">
    <property type="protein sequence ID" value="QQZ50866.1"/>
    <property type="molecule type" value="Genomic_DNA"/>
</dbReference>
<name>A0A974S9G9_9CAUL</name>
<protein>
    <recommendedName>
        <fullName evidence="3">DUF4410 domain-containing protein</fullName>
    </recommendedName>
</protein>
<proteinExistence type="predicted"/>